<evidence type="ECO:0000313" key="1">
    <source>
        <dbReference type="EMBL" id="GAH19309.1"/>
    </source>
</evidence>
<dbReference type="AlphaFoldDB" id="X1EQB3"/>
<sequence length="132" mass="15368">MQGKLFYDQKYGIKYYAKNRERYDLEVSPLPQVGERKSYGIYPIGGFLVKFAQVVKKKFFSYKIRFTPVAIKELGIEASDDLETKSTEMAIKILEQGCRDDMIVTVKHADEYVAQSSEQSLPKHRLHHHYKS</sequence>
<dbReference type="EMBL" id="BARU01002941">
    <property type="protein sequence ID" value="GAH19309.1"/>
    <property type="molecule type" value="Genomic_DNA"/>
</dbReference>
<proteinExistence type="predicted"/>
<reference evidence="1" key="1">
    <citation type="journal article" date="2014" name="Front. Microbiol.">
        <title>High frequency of phylogenetically diverse reductive dehalogenase-homologous genes in deep subseafloor sedimentary metagenomes.</title>
        <authorList>
            <person name="Kawai M."/>
            <person name="Futagami T."/>
            <person name="Toyoda A."/>
            <person name="Takaki Y."/>
            <person name="Nishi S."/>
            <person name="Hori S."/>
            <person name="Arai W."/>
            <person name="Tsubouchi T."/>
            <person name="Morono Y."/>
            <person name="Uchiyama I."/>
            <person name="Ito T."/>
            <person name="Fujiyama A."/>
            <person name="Inagaki F."/>
            <person name="Takami H."/>
        </authorList>
    </citation>
    <scope>NUCLEOTIDE SEQUENCE</scope>
    <source>
        <strain evidence="1">Expedition CK06-06</strain>
    </source>
</reference>
<accession>X1EQB3</accession>
<organism evidence="1">
    <name type="scientific">marine sediment metagenome</name>
    <dbReference type="NCBI Taxonomy" id="412755"/>
    <lineage>
        <taxon>unclassified sequences</taxon>
        <taxon>metagenomes</taxon>
        <taxon>ecological metagenomes</taxon>
    </lineage>
</organism>
<gene>
    <name evidence="1" type="ORF">S03H2_06639</name>
</gene>
<comment type="caution">
    <text evidence="1">The sequence shown here is derived from an EMBL/GenBank/DDBJ whole genome shotgun (WGS) entry which is preliminary data.</text>
</comment>
<protein>
    <submittedName>
        <fullName evidence="1">Uncharacterized protein</fullName>
    </submittedName>
</protein>
<name>X1EQB3_9ZZZZ</name>